<dbReference type="PANTHER" id="PTHR24343:SF137">
    <property type="entry name" value="SERINE_THREONINE-PROTEIN KINASE HRK1"/>
    <property type="match status" value="1"/>
</dbReference>
<comment type="caution">
    <text evidence="12">The sequence shown here is derived from an EMBL/GenBank/DDBJ whole genome shotgun (WGS) entry which is preliminary data.</text>
</comment>
<feature type="domain" description="Protein kinase" evidence="11">
    <location>
        <begin position="200"/>
        <end position="462"/>
    </location>
</feature>
<protein>
    <recommendedName>
        <fullName evidence="1">non-specific serine/threonine protein kinase</fullName>
        <ecNumber evidence="1">2.7.11.1</ecNumber>
    </recommendedName>
</protein>
<proteinExistence type="predicted"/>
<dbReference type="OrthoDB" id="6513151at2759"/>
<reference evidence="12 13" key="1">
    <citation type="journal article" date="2018" name="G3 (Bethesda)">
        <title>Phylogenetic and Phylogenomic Definition of Rhizopus Species.</title>
        <authorList>
            <person name="Gryganskyi A.P."/>
            <person name="Golan J."/>
            <person name="Dolatabadi S."/>
            <person name="Mondo S."/>
            <person name="Robb S."/>
            <person name="Idnurm A."/>
            <person name="Muszewska A."/>
            <person name="Steczkiewicz K."/>
            <person name="Masonjones S."/>
            <person name="Liao H.L."/>
            <person name="Gajdeczka M.T."/>
            <person name="Anike F."/>
            <person name="Vuek A."/>
            <person name="Anishchenko I.M."/>
            <person name="Voigt K."/>
            <person name="de Hoog G.S."/>
            <person name="Smith M.E."/>
            <person name="Heitman J."/>
            <person name="Vilgalys R."/>
            <person name="Stajich J.E."/>
        </authorList>
    </citation>
    <scope>NUCLEOTIDE SEQUENCE [LARGE SCALE GENOMIC DNA]</scope>
    <source>
        <strain evidence="12 13">CBS 357.93</strain>
    </source>
</reference>
<feature type="region of interest" description="Disordered" evidence="10">
    <location>
        <begin position="58"/>
        <end position="92"/>
    </location>
</feature>
<evidence type="ECO:0000256" key="2">
    <source>
        <dbReference type="ARBA" id="ARBA00022527"/>
    </source>
</evidence>
<dbReference type="SMART" id="SM00220">
    <property type="entry name" value="S_TKc"/>
    <property type="match status" value="1"/>
</dbReference>
<dbReference type="EMBL" id="PJQL01000526">
    <property type="protein sequence ID" value="RCH94906.1"/>
    <property type="molecule type" value="Genomic_DNA"/>
</dbReference>
<feature type="region of interest" description="Disordered" evidence="10">
    <location>
        <begin position="100"/>
        <end position="119"/>
    </location>
</feature>
<dbReference type="PROSITE" id="PS50011">
    <property type="entry name" value="PROTEIN_KINASE_DOM"/>
    <property type="match status" value="1"/>
</dbReference>
<dbReference type="STRING" id="86630.A0A367JY82"/>
<dbReference type="EC" id="2.7.11.1" evidence="1"/>
<evidence type="ECO:0000256" key="5">
    <source>
        <dbReference type="ARBA" id="ARBA00022777"/>
    </source>
</evidence>
<evidence type="ECO:0000313" key="12">
    <source>
        <dbReference type="EMBL" id="RCH94906.1"/>
    </source>
</evidence>
<keyword evidence="6 9" id="KW-0067">ATP-binding</keyword>
<keyword evidence="13" id="KW-1185">Reference proteome</keyword>
<feature type="region of interest" description="Disordered" evidence="10">
    <location>
        <begin position="1"/>
        <end position="27"/>
    </location>
</feature>
<dbReference type="SUPFAM" id="SSF56112">
    <property type="entry name" value="Protein kinase-like (PK-like)"/>
    <property type="match status" value="1"/>
</dbReference>
<dbReference type="CDD" id="cd13994">
    <property type="entry name" value="STKc_HAL4_like"/>
    <property type="match status" value="1"/>
</dbReference>
<dbReference type="AlphaFoldDB" id="A0A367JY82"/>
<sequence>MLHLVNQRFDIVTPERSRPSSPSLSPAVVTHTVATSQPQRRSWEASSVDLNELSRLLQQNPRPRPRSQLFQSSKPPSPTLSTNSAEPTFCSNTSKNAVVPILSQQQRRPSLIHRPSSTCSTPSQFVFKKPEYDEKYHQTHFHRPCSQERSKDPFLAWSDLKRFFVQQQPQPTSPTGSSTHSHESETFANQFRQDISGRYGTWGKYIGKGAGGSVRLIRRSSDQKTFAVKQFRKRLPHESEKDYIKKVTAEFCIGSTLHHPNVIETLDIIQEGPNFYEIMEYAPNDLFNIVMSGMMSREEIACCWRQLLNGVDYLQSMGIAHRDIKLDNLVLDHMGILKIIDFGCSTVYKYPFESNMTLTKGIFGSDPYIAPEQYTQPTYDPRLSDIWSCGIVYICMIIRRFPWRVPRQTDPSFRAFATNHNQQQFRLLKLLPREARPVMAGILEIDPNKRLNLQAVLADNWVKEIDVCQVHEPGKHHVHHVLVSSPPNLNRDNLVVITPEPPGVVAEKEKRKRQQSSRPASPIPK</sequence>
<dbReference type="InterPro" id="IPR017441">
    <property type="entry name" value="Protein_kinase_ATP_BS"/>
</dbReference>
<accession>A0A367JY82</accession>
<comment type="catalytic activity">
    <reaction evidence="8">
        <text>L-seryl-[protein] + ATP = O-phospho-L-seryl-[protein] + ADP + H(+)</text>
        <dbReference type="Rhea" id="RHEA:17989"/>
        <dbReference type="Rhea" id="RHEA-COMP:9863"/>
        <dbReference type="Rhea" id="RHEA-COMP:11604"/>
        <dbReference type="ChEBI" id="CHEBI:15378"/>
        <dbReference type="ChEBI" id="CHEBI:29999"/>
        <dbReference type="ChEBI" id="CHEBI:30616"/>
        <dbReference type="ChEBI" id="CHEBI:83421"/>
        <dbReference type="ChEBI" id="CHEBI:456216"/>
        <dbReference type="EC" id="2.7.11.1"/>
    </reaction>
</comment>
<dbReference type="PROSITE" id="PS00108">
    <property type="entry name" value="PROTEIN_KINASE_ST"/>
    <property type="match status" value="1"/>
</dbReference>
<dbReference type="GO" id="GO:0005524">
    <property type="term" value="F:ATP binding"/>
    <property type="evidence" value="ECO:0007669"/>
    <property type="project" value="UniProtKB-UniRule"/>
</dbReference>
<evidence type="ECO:0000256" key="3">
    <source>
        <dbReference type="ARBA" id="ARBA00022679"/>
    </source>
</evidence>
<dbReference type="InterPro" id="IPR008271">
    <property type="entry name" value="Ser/Thr_kinase_AS"/>
</dbReference>
<keyword evidence="4 9" id="KW-0547">Nucleotide-binding</keyword>
<evidence type="ECO:0000256" key="9">
    <source>
        <dbReference type="PROSITE-ProRule" id="PRU10141"/>
    </source>
</evidence>
<dbReference type="Proteomes" id="UP000252139">
    <property type="component" value="Unassembled WGS sequence"/>
</dbReference>
<evidence type="ECO:0000256" key="6">
    <source>
        <dbReference type="ARBA" id="ARBA00022840"/>
    </source>
</evidence>
<dbReference type="Pfam" id="PF00069">
    <property type="entry name" value="Pkinase"/>
    <property type="match status" value="1"/>
</dbReference>
<dbReference type="InterPro" id="IPR011009">
    <property type="entry name" value="Kinase-like_dom_sf"/>
</dbReference>
<evidence type="ECO:0000259" key="11">
    <source>
        <dbReference type="PROSITE" id="PS50011"/>
    </source>
</evidence>
<dbReference type="Gene3D" id="1.10.510.10">
    <property type="entry name" value="Transferase(Phosphotransferase) domain 1"/>
    <property type="match status" value="1"/>
</dbReference>
<comment type="catalytic activity">
    <reaction evidence="7">
        <text>L-threonyl-[protein] + ATP = O-phospho-L-threonyl-[protein] + ADP + H(+)</text>
        <dbReference type="Rhea" id="RHEA:46608"/>
        <dbReference type="Rhea" id="RHEA-COMP:11060"/>
        <dbReference type="Rhea" id="RHEA-COMP:11605"/>
        <dbReference type="ChEBI" id="CHEBI:15378"/>
        <dbReference type="ChEBI" id="CHEBI:30013"/>
        <dbReference type="ChEBI" id="CHEBI:30616"/>
        <dbReference type="ChEBI" id="CHEBI:61977"/>
        <dbReference type="ChEBI" id="CHEBI:456216"/>
        <dbReference type="EC" id="2.7.11.1"/>
    </reaction>
</comment>
<keyword evidence="5 12" id="KW-0418">Kinase</keyword>
<evidence type="ECO:0000256" key="8">
    <source>
        <dbReference type="ARBA" id="ARBA00048679"/>
    </source>
</evidence>
<evidence type="ECO:0000256" key="4">
    <source>
        <dbReference type="ARBA" id="ARBA00022741"/>
    </source>
</evidence>
<feature type="compositionally biased region" description="Low complexity" evidence="10">
    <location>
        <begin position="58"/>
        <end position="69"/>
    </location>
</feature>
<feature type="binding site" evidence="9">
    <location>
        <position position="229"/>
    </location>
    <ligand>
        <name>ATP</name>
        <dbReference type="ChEBI" id="CHEBI:30616"/>
    </ligand>
</feature>
<keyword evidence="2 12" id="KW-0723">Serine/threonine-protein kinase</keyword>
<feature type="region of interest" description="Disordered" evidence="10">
    <location>
        <begin position="500"/>
        <end position="525"/>
    </location>
</feature>
<evidence type="ECO:0000256" key="7">
    <source>
        <dbReference type="ARBA" id="ARBA00047899"/>
    </source>
</evidence>
<feature type="compositionally biased region" description="Polar residues" evidence="10">
    <location>
        <begin position="70"/>
        <end position="92"/>
    </location>
</feature>
<name>A0A367JY82_RHIAZ</name>
<keyword evidence="3" id="KW-0808">Transferase</keyword>
<evidence type="ECO:0000313" key="13">
    <source>
        <dbReference type="Proteomes" id="UP000252139"/>
    </source>
</evidence>
<dbReference type="InterPro" id="IPR000719">
    <property type="entry name" value="Prot_kinase_dom"/>
</dbReference>
<organism evidence="12 13">
    <name type="scientific">Rhizopus azygosporus</name>
    <name type="common">Rhizopus microsporus var. azygosporus</name>
    <dbReference type="NCBI Taxonomy" id="86630"/>
    <lineage>
        <taxon>Eukaryota</taxon>
        <taxon>Fungi</taxon>
        <taxon>Fungi incertae sedis</taxon>
        <taxon>Mucoromycota</taxon>
        <taxon>Mucoromycotina</taxon>
        <taxon>Mucoromycetes</taxon>
        <taxon>Mucorales</taxon>
        <taxon>Mucorineae</taxon>
        <taxon>Rhizopodaceae</taxon>
        <taxon>Rhizopus</taxon>
    </lineage>
</organism>
<evidence type="ECO:0000256" key="1">
    <source>
        <dbReference type="ARBA" id="ARBA00012513"/>
    </source>
</evidence>
<dbReference type="PANTHER" id="PTHR24343">
    <property type="entry name" value="SERINE/THREONINE KINASE"/>
    <property type="match status" value="1"/>
</dbReference>
<dbReference type="GO" id="GO:0004674">
    <property type="term" value="F:protein serine/threonine kinase activity"/>
    <property type="evidence" value="ECO:0007669"/>
    <property type="project" value="UniProtKB-KW"/>
</dbReference>
<evidence type="ECO:0000256" key="10">
    <source>
        <dbReference type="SAM" id="MobiDB-lite"/>
    </source>
</evidence>
<dbReference type="PROSITE" id="PS00107">
    <property type="entry name" value="PROTEIN_KINASE_ATP"/>
    <property type="match status" value="1"/>
</dbReference>
<gene>
    <name evidence="12" type="primary">HRK1_3</name>
    <name evidence="12" type="ORF">CU097_009898</name>
</gene>
<dbReference type="GO" id="GO:0005829">
    <property type="term" value="C:cytosol"/>
    <property type="evidence" value="ECO:0007669"/>
    <property type="project" value="TreeGrafter"/>
</dbReference>